<accession>A0A9P5X9U8</accession>
<organism evidence="1 2">
    <name type="scientific">Macrolepiota fuliginosa MF-IS2</name>
    <dbReference type="NCBI Taxonomy" id="1400762"/>
    <lineage>
        <taxon>Eukaryota</taxon>
        <taxon>Fungi</taxon>
        <taxon>Dikarya</taxon>
        <taxon>Basidiomycota</taxon>
        <taxon>Agaricomycotina</taxon>
        <taxon>Agaricomycetes</taxon>
        <taxon>Agaricomycetidae</taxon>
        <taxon>Agaricales</taxon>
        <taxon>Agaricineae</taxon>
        <taxon>Agaricaceae</taxon>
        <taxon>Macrolepiota</taxon>
    </lineage>
</organism>
<protein>
    <submittedName>
        <fullName evidence="1">Uncharacterized protein</fullName>
    </submittedName>
</protein>
<gene>
    <name evidence="1" type="ORF">P691DRAFT_804016</name>
</gene>
<sequence>MLPRPPQLSPLGLRKQDGGALPPINSAHWTTMDIAHPRKGVSIFQLINTALTVDPAAAQSNISVLIRIHG</sequence>
<reference evidence="1" key="1">
    <citation type="submission" date="2020-11" db="EMBL/GenBank/DDBJ databases">
        <authorList>
            <consortium name="DOE Joint Genome Institute"/>
            <person name="Ahrendt S."/>
            <person name="Riley R."/>
            <person name="Andreopoulos W."/>
            <person name="Labutti K."/>
            <person name="Pangilinan J."/>
            <person name="Ruiz-Duenas F.J."/>
            <person name="Barrasa J.M."/>
            <person name="Sanchez-Garcia M."/>
            <person name="Camarero S."/>
            <person name="Miyauchi S."/>
            <person name="Serrano A."/>
            <person name="Linde D."/>
            <person name="Babiker R."/>
            <person name="Drula E."/>
            <person name="Ayuso-Fernandez I."/>
            <person name="Pacheco R."/>
            <person name="Padilla G."/>
            <person name="Ferreira P."/>
            <person name="Barriuso J."/>
            <person name="Kellner H."/>
            <person name="Castanera R."/>
            <person name="Alfaro M."/>
            <person name="Ramirez L."/>
            <person name="Pisabarro A.G."/>
            <person name="Kuo A."/>
            <person name="Tritt A."/>
            <person name="Lipzen A."/>
            <person name="He G."/>
            <person name="Yan M."/>
            <person name="Ng V."/>
            <person name="Cullen D."/>
            <person name="Martin F."/>
            <person name="Rosso M.-N."/>
            <person name="Henrissat B."/>
            <person name="Hibbett D."/>
            <person name="Martinez A.T."/>
            <person name="Grigoriev I.V."/>
        </authorList>
    </citation>
    <scope>NUCLEOTIDE SEQUENCE</scope>
    <source>
        <strain evidence="1">MF-IS2</strain>
    </source>
</reference>
<evidence type="ECO:0000313" key="2">
    <source>
        <dbReference type="Proteomes" id="UP000807342"/>
    </source>
</evidence>
<comment type="caution">
    <text evidence="1">The sequence shown here is derived from an EMBL/GenBank/DDBJ whole genome shotgun (WGS) entry which is preliminary data.</text>
</comment>
<dbReference type="AlphaFoldDB" id="A0A9P5X9U8"/>
<dbReference type="EMBL" id="MU151249">
    <property type="protein sequence ID" value="KAF9446369.1"/>
    <property type="molecule type" value="Genomic_DNA"/>
</dbReference>
<dbReference type="Proteomes" id="UP000807342">
    <property type="component" value="Unassembled WGS sequence"/>
</dbReference>
<name>A0A9P5X9U8_9AGAR</name>
<proteinExistence type="predicted"/>
<evidence type="ECO:0000313" key="1">
    <source>
        <dbReference type="EMBL" id="KAF9446369.1"/>
    </source>
</evidence>
<keyword evidence="2" id="KW-1185">Reference proteome</keyword>